<dbReference type="AlphaFoldDB" id="A0A316AD35"/>
<dbReference type="PROSITE" id="PS50110">
    <property type="entry name" value="RESPONSE_REGULATORY"/>
    <property type="match status" value="1"/>
</dbReference>
<reference evidence="4 5" key="1">
    <citation type="submission" date="2018-03" db="EMBL/GenBank/DDBJ databases">
        <title>Genomic Encyclopedia of Archaeal and Bacterial Type Strains, Phase II (KMG-II): from individual species to whole genera.</title>
        <authorList>
            <person name="Goeker M."/>
        </authorList>
    </citation>
    <scope>NUCLEOTIDE SEQUENCE [LARGE SCALE GENOMIC DNA]</scope>
    <source>
        <strain evidence="4 5">DSM 44889</strain>
    </source>
</reference>
<name>A0A316AD35_9ACTN</name>
<dbReference type="Gene3D" id="3.40.50.2300">
    <property type="match status" value="1"/>
</dbReference>
<feature type="modified residue" description="4-aspartylphosphate" evidence="2">
    <location>
        <position position="64"/>
    </location>
</feature>
<sequence>MSATDVDAGGGASPTVLVVDDAPTVRAYASGVLRAAGFTVEEACNGLEAMELLVARTVDLVVTDVNMPQMDGYELVRHLRERALEPAVPVVVMTTEARDADNEAALASGANFHLSKPAAPEVLVRIAQVLTARVAGPVSSPVSSPVSVGSAS</sequence>
<dbReference type="PANTHER" id="PTHR44591:SF25">
    <property type="entry name" value="CHEMOTAXIS TWO-COMPONENT RESPONSE REGULATOR"/>
    <property type="match status" value="1"/>
</dbReference>
<accession>A0A316AD35</accession>
<keyword evidence="5" id="KW-1185">Reference proteome</keyword>
<dbReference type="RefSeq" id="WP_109772781.1">
    <property type="nucleotide sequence ID" value="NZ_QGDQ01000002.1"/>
</dbReference>
<comment type="caution">
    <text evidence="4">The sequence shown here is derived from an EMBL/GenBank/DDBJ whole genome shotgun (WGS) entry which is preliminary data.</text>
</comment>
<dbReference type="PANTHER" id="PTHR44591">
    <property type="entry name" value="STRESS RESPONSE REGULATOR PROTEIN 1"/>
    <property type="match status" value="1"/>
</dbReference>
<gene>
    <name evidence="4" type="ORF">BXY45_10259</name>
</gene>
<feature type="domain" description="Response regulatory" evidence="3">
    <location>
        <begin position="15"/>
        <end position="131"/>
    </location>
</feature>
<dbReference type="OrthoDB" id="4101465at2"/>
<dbReference type="Pfam" id="PF00072">
    <property type="entry name" value="Response_reg"/>
    <property type="match status" value="1"/>
</dbReference>
<dbReference type="EMBL" id="QGDQ01000002">
    <property type="protein sequence ID" value="PWJ55696.1"/>
    <property type="molecule type" value="Genomic_DNA"/>
</dbReference>
<evidence type="ECO:0000256" key="2">
    <source>
        <dbReference type="PROSITE-ProRule" id="PRU00169"/>
    </source>
</evidence>
<dbReference type="SMART" id="SM00448">
    <property type="entry name" value="REC"/>
    <property type="match status" value="1"/>
</dbReference>
<evidence type="ECO:0000313" key="5">
    <source>
        <dbReference type="Proteomes" id="UP000245469"/>
    </source>
</evidence>
<keyword evidence="1 2" id="KW-0597">Phosphoprotein</keyword>
<dbReference type="Proteomes" id="UP000245469">
    <property type="component" value="Unassembled WGS sequence"/>
</dbReference>
<dbReference type="InterPro" id="IPR050595">
    <property type="entry name" value="Bact_response_regulator"/>
</dbReference>
<organism evidence="4 5">
    <name type="scientific">Quadrisphaera granulorum</name>
    <dbReference type="NCBI Taxonomy" id="317664"/>
    <lineage>
        <taxon>Bacteria</taxon>
        <taxon>Bacillati</taxon>
        <taxon>Actinomycetota</taxon>
        <taxon>Actinomycetes</taxon>
        <taxon>Kineosporiales</taxon>
        <taxon>Kineosporiaceae</taxon>
        <taxon>Quadrisphaera</taxon>
    </lineage>
</organism>
<evidence type="ECO:0000313" key="4">
    <source>
        <dbReference type="EMBL" id="PWJ55696.1"/>
    </source>
</evidence>
<evidence type="ECO:0000256" key="1">
    <source>
        <dbReference type="ARBA" id="ARBA00022553"/>
    </source>
</evidence>
<dbReference type="SUPFAM" id="SSF52172">
    <property type="entry name" value="CheY-like"/>
    <property type="match status" value="1"/>
</dbReference>
<evidence type="ECO:0000259" key="3">
    <source>
        <dbReference type="PROSITE" id="PS50110"/>
    </source>
</evidence>
<dbReference type="InterPro" id="IPR001789">
    <property type="entry name" value="Sig_transdc_resp-reg_receiver"/>
</dbReference>
<dbReference type="InterPro" id="IPR011006">
    <property type="entry name" value="CheY-like_superfamily"/>
</dbReference>
<proteinExistence type="predicted"/>
<protein>
    <submittedName>
        <fullName evidence="4">Two-component system chemotaxis response regulator CheY</fullName>
    </submittedName>
</protein>
<dbReference type="GO" id="GO:0000160">
    <property type="term" value="P:phosphorelay signal transduction system"/>
    <property type="evidence" value="ECO:0007669"/>
    <property type="project" value="InterPro"/>
</dbReference>